<dbReference type="InterPro" id="IPR050330">
    <property type="entry name" value="Bact_OuterMem_StrucFunc"/>
</dbReference>
<evidence type="ECO:0000256" key="2">
    <source>
        <dbReference type="ARBA" id="ARBA00023136"/>
    </source>
</evidence>
<dbReference type="Gene3D" id="3.30.1330.60">
    <property type="entry name" value="OmpA-like domain"/>
    <property type="match status" value="1"/>
</dbReference>
<keyword evidence="2 4" id="KW-0472">Membrane</keyword>
<gene>
    <name evidence="7" type="ORF">FDT80_00625</name>
</gene>
<dbReference type="PRINTS" id="PR01021">
    <property type="entry name" value="OMPADOMAIN"/>
</dbReference>
<reference evidence="7 8" key="1">
    <citation type="submission" date="2019-05" db="EMBL/GenBank/DDBJ databases">
        <title>Sulfitobacter sabulilitoris sp. nov., isolated from a marine sand.</title>
        <authorList>
            <person name="Yoon J.-H."/>
        </authorList>
    </citation>
    <scope>NUCLEOTIDE SEQUENCE [LARGE SCALE GENOMIC DNA]</scope>
    <source>
        <strain evidence="7 8">HSMS-29</strain>
    </source>
</reference>
<evidence type="ECO:0000313" key="7">
    <source>
        <dbReference type="EMBL" id="TMM54143.1"/>
    </source>
</evidence>
<evidence type="ECO:0000256" key="5">
    <source>
        <dbReference type="SAM" id="SignalP"/>
    </source>
</evidence>
<protein>
    <submittedName>
        <fullName evidence="7">OmpA family protein</fullName>
    </submittedName>
</protein>
<organism evidence="7 8">
    <name type="scientific">Sulfitobacter sabulilitoris</name>
    <dbReference type="NCBI Taxonomy" id="2562655"/>
    <lineage>
        <taxon>Bacteria</taxon>
        <taxon>Pseudomonadati</taxon>
        <taxon>Pseudomonadota</taxon>
        <taxon>Alphaproteobacteria</taxon>
        <taxon>Rhodobacterales</taxon>
        <taxon>Roseobacteraceae</taxon>
        <taxon>Sulfitobacter</taxon>
    </lineage>
</organism>
<dbReference type="PROSITE" id="PS51123">
    <property type="entry name" value="OMPA_2"/>
    <property type="match status" value="1"/>
</dbReference>
<dbReference type="EMBL" id="VANS01000001">
    <property type="protein sequence ID" value="TMM54143.1"/>
    <property type="molecule type" value="Genomic_DNA"/>
</dbReference>
<evidence type="ECO:0000256" key="1">
    <source>
        <dbReference type="ARBA" id="ARBA00004442"/>
    </source>
</evidence>
<proteinExistence type="predicted"/>
<dbReference type="Proteomes" id="UP000309550">
    <property type="component" value="Unassembled WGS sequence"/>
</dbReference>
<dbReference type="PANTHER" id="PTHR30329:SF21">
    <property type="entry name" value="LIPOPROTEIN YIAD-RELATED"/>
    <property type="match status" value="1"/>
</dbReference>
<keyword evidence="8" id="KW-1185">Reference proteome</keyword>
<dbReference type="CDD" id="cd07185">
    <property type="entry name" value="OmpA_C-like"/>
    <property type="match status" value="1"/>
</dbReference>
<comment type="subcellular location">
    <subcellularLocation>
        <location evidence="1">Cell outer membrane</location>
    </subcellularLocation>
</comment>
<feature type="signal peptide" evidence="5">
    <location>
        <begin position="1"/>
        <end position="25"/>
    </location>
</feature>
<dbReference type="GO" id="GO:0009279">
    <property type="term" value="C:cell outer membrane"/>
    <property type="evidence" value="ECO:0007669"/>
    <property type="project" value="UniProtKB-SubCell"/>
</dbReference>
<feature type="chain" id="PRO_5024452125" evidence="5">
    <location>
        <begin position="26"/>
        <end position="200"/>
    </location>
</feature>
<dbReference type="PANTHER" id="PTHR30329">
    <property type="entry name" value="STATOR ELEMENT OF FLAGELLAR MOTOR COMPLEX"/>
    <property type="match status" value="1"/>
</dbReference>
<keyword evidence="5" id="KW-0732">Signal</keyword>
<dbReference type="RefSeq" id="WP_138660317.1">
    <property type="nucleotide sequence ID" value="NZ_VANS01000001.1"/>
</dbReference>
<dbReference type="InterPro" id="IPR036737">
    <property type="entry name" value="OmpA-like_sf"/>
</dbReference>
<dbReference type="InterPro" id="IPR006665">
    <property type="entry name" value="OmpA-like"/>
</dbReference>
<name>A0A5S3PIF7_9RHOB</name>
<dbReference type="Pfam" id="PF00691">
    <property type="entry name" value="OmpA"/>
    <property type="match status" value="1"/>
</dbReference>
<comment type="caution">
    <text evidence="7">The sequence shown here is derived from an EMBL/GenBank/DDBJ whole genome shotgun (WGS) entry which is preliminary data.</text>
</comment>
<sequence>MTHRAKIVAAIAVLSLAVVLSPMVAGPGIAQTSDGQSVEEMTQNFKKQKTRGLVIATPGANAAASAGTETTATTQTSAAVEEMATAIPKEEQVNVNISFDFDSAALRDDQKPKLVSLCSALKAADVQMVRILGHTDASGSAEYNERLSRLRAEEVKRFLTSDCGFPADRMEAQGVGERFPYDAENPRADVNRRVEFQALG</sequence>
<keyword evidence="3" id="KW-0998">Cell outer membrane</keyword>
<evidence type="ECO:0000313" key="8">
    <source>
        <dbReference type="Proteomes" id="UP000309550"/>
    </source>
</evidence>
<feature type="domain" description="OmpA-like" evidence="6">
    <location>
        <begin position="86"/>
        <end position="200"/>
    </location>
</feature>
<evidence type="ECO:0000259" key="6">
    <source>
        <dbReference type="PROSITE" id="PS51123"/>
    </source>
</evidence>
<dbReference type="AlphaFoldDB" id="A0A5S3PIF7"/>
<evidence type="ECO:0000256" key="4">
    <source>
        <dbReference type="PROSITE-ProRule" id="PRU00473"/>
    </source>
</evidence>
<dbReference type="OrthoDB" id="9792021at2"/>
<evidence type="ECO:0000256" key="3">
    <source>
        <dbReference type="ARBA" id="ARBA00023237"/>
    </source>
</evidence>
<dbReference type="InterPro" id="IPR006664">
    <property type="entry name" value="OMP_bac"/>
</dbReference>
<dbReference type="SUPFAM" id="SSF103088">
    <property type="entry name" value="OmpA-like"/>
    <property type="match status" value="1"/>
</dbReference>
<accession>A0A5S3PIF7</accession>